<evidence type="ECO:0000313" key="2">
    <source>
        <dbReference type="EMBL" id="WVZ15077.1"/>
    </source>
</evidence>
<keyword evidence="3" id="KW-1185">Reference proteome</keyword>
<dbReference type="SMART" id="SM00256">
    <property type="entry name" value="FBOX"/>
    <property type="match status" value="1"/>
</dbReference>
<evidence type="ECO:0000313" key="3">
    <source>
        <dbReference type="Proteomes" id="UP001374535"/>
    </source>
</evidence>
<gene>
    <name evidence="2" type="ORF">V8G54_012643</name>
</gene>
<dbReference type="Pfam" id="PF00646">
    <property type="entry name" value="F-box"/>
    <property type="match status" value="1"/>
</dbReference>
<dbReference type="InterPro" id="IPR036047">
    <property type="entry name" value="F-box-like_dom_sf"/>
</dbReference>
<dbReference type="PANTHER" id="PTHR31672">
    <property type="entry name" value="BNACNNG10540D PROTEIN"/>
    <property type="match status" value="1"/>
</dbReference>
<proteinExistence type="predicted"/>
<dbReference type="Gene3D" id="1.20.1280.50">
    <property type="match status" value="1"/>
</dbReference>
<dbReference type="InterPro" id="IPR001810">
    <property type="entry name" value="F-box_dom"/>
</dbReference>
<dbReference type="Proteomes" id="UP001374535">
    <property type="component" value="Chromosome 4"/>
</dbReference>
<dbReference type="CDD" id="cd22157">
    <property type="entry name" value="F-box_AtFBW1-like"/>
    <property type="match status" value="1"/>
</dbReference>
<dbReference type="AlphaFoldDB" id="A0AAQ3S2I9"/>
<dbReference type="PANTHER" id="PTHR31672:SF13">
    <property type="entry name" value="F-BOX PROTEIN CPR30-LIKE"/>
    <property type="match status" value="1"/>
</dbReference>
<accession>A0AAQ3S2I9</accession>
<protein>
    <recommendedName>
        <fullName evidence="1">F-box domain-containing protein</fullName>
    </recommendedName>
</protein>
<dbReference type="EMBL" id="CP144697">
    <property type="protein sequence ID" value="WVZ15077.1"/>
    <property type="molecule type" value="Genomic_DNA"/>
</dbReference>
<organism evidence="2 3">
    <name type="scientific">Vigna mungo</name>
    <name type="common">Black gram</name>
    <name type="synonym">Phaseolus mungo</name>
    <dbReference type="NCBI Taxonomy" id="3915"/>
    <lineage>
        <taxon>Eukaryota</taxon>
        <taxon>Viridiplantae</taxon>
        <taxon>Streptophyta</taxon>
        <taxon>Embryophyta</taxon>
        <taxon>Tracheophyta</taxon>
        <taxon>Spermatophyta</taxon>
        <taxon>Magnoliopsida</taxon>
        <taxon>eudicotyledons</taxon>
        <taxon>Gunneridae</taxon>
        <taxon>Pentapetalae</taxon>
        <taxon>rosids</taxon>
        <taxon>fabids</taxon>
        <taxon>Fabales</taxon>
        <taxon>Fabaceae</taxon>
        <taxon>Papilionoideae</taxon>
        <taxon>50 kb inversion clade</taxon>
        <taxon>NPAAA clade</taxon>
        <taxon>indigoferoid/millettioid clade</taxon>
        <taxon>Phaseoleae</taxon>
        <taxon>Vigna</taxon>
    </lineage>
</organism>
<dbReference type="SUPFAM" id="SSF81383">
    <property type="entry name" value="F-box domain"/>
    <property type="match status" value="1"/>
</dbReference>
<feature type="domain" description="F-box" evidence="1">
    <location>
        <begin position="14"/>
        <end position="52"/>
    </location>
</feature>
<name>A0AAQ3S2I9_VIGMU</name>
<dbReference type="InterPro" id="IPR050796">
    <property type="entry name" value="SCF_F-box_component"/>
</dbReference>
<sequence length="313" mass="35976">MATVSSGRILADHDDLIVEILSWLPITSIGRFRCVSNTWKSLISGSYFVKLHVERSSRNPQIVLMLRKEHEKQCFMALFFSISSLIENPVPTFRASVGHSPISSRILFGSCNGLLSIHESLSTDEYEEHWVDFWNPLTKTSSGPSPSLRLNYDTDFQYLRNFGFGYDDRSDSYKVVIMLLHTRTLRTSVWVYCMGDEHWNCTLTNGSAFHTIDSNEKTDFVVLVLKDIQDETSWTQLVRVSYNRLQINEYSSNLRILCMSGDLLLLTYSKMGYCEFIIFNLKDNKVESIEGLFQPIVFTMFSFPYAPTLISPI</sequence>
<evidence type="ECO:0000259" key="1">
    <source>
        <dbReference type="SMART" id="SM00256"/>
    </source>
</evidence>
<reference evidence="2 3" key="1">
    <citation type="journal article" date="2023" name="Life. Sci Alliance">
        <title>Evolutionary insights into 3D genome organization and epigenetic landscape of Vigna mungo.</title>
        <authorList>
            <person name="Junaid A."/>
            <person name="Singh B."/>
            <person name="Bhatia S."/>
        </authorList>
    </citation>
    <scope>NUCLEOTIDE SEQUENCE [LARGE SCALE GENOMIC DNA]</scope>
    <source>
        <strain evidence="2">Urdbean</strain>
    </source>
</reference>